<organism evidence="1 2">
    <name type="scientific">Phytopseudomonas seleniipraecipitans</name>
    <dbReference type="NCBI Taxonomy" id="640205"/>
    <lineage>
        <taxon>Bacteria</taxon>
        <taxon>Pseudomonadati</taxon>
        <taxon>Pseudomonadota</taxon>
        <taxon>Gammaproteobacteria</taxon>
        <taxon>Pseudomonadales</taxon>
        <taxon>Pseudomonadaceae</taxon>
        <taxon>Phytopseudomonas</taxon>
    </lineage>
</organism>
<accession>A0ABY5JCD5</accession>
<reference evidence="1" key="1">
    <citation type="submission" date="2021-05" db="EMBL/GenBank/DDBJ databases">
        <title>Complete genome sequence of Pseudomonas seleniipraecipitans strain D1-6.</title>
        <authorList>
            <person name="Lafi F."/>
            <person name="Eida A."/>
            <person name="Alam I."/>
            <person name="Hert H."/>
            <person name="Saad M."/>
        </authorList>
    </citation>
    <scope>NUCLEOTIDE SEQUENCE</scope>
    <source>
        <strain evidence="1">D1-6</strain>
    </source>
</reference>
<sequence>MAVLTALGFTTHLQKVVLDIVVGRQMQKFEETLREELAETVRAITRATSSTSSAWSASLTNWLSAST</sequence>
<name>A0ABY5JCD5_9GAMM</name>
<keyword evidence="2" id="KW-1185">Reference proteome</keyword>
<gene>
    <name evidence="1" type="ORF">D16iCDA_02055</name>
</gene>
<evidence type="ECO:0000313" key="2">
    <source>
        <dbReference type="Proteomes" id="UP000887421"/>
    </source>
</evidence>
<dbReference type="Proteomes" id="UP000887421">
    <property type="component" value="Chromosome"/>
</dbReference>
<protein>
    <submittedName>
        <fullName evidence="1">Uncharacterized protein</fullName>
    </submittedName>
</protein>
<dbReference type="EMBL" id="CP076114">
    <property type="protein sequence ID" value="UUD64512.1"/>
    <property type="molecule type" value="Genomic_DNA"/>
</dbReference>
<dbReference type="RefSeq" id="WP_164090998.1">
    <property type="nucleotide sequence ID" value="NZ_CP076114.1"/>
</dbReference>
<proteinExistence type="predicted"/>
<evidence type="ECO:0000313" key="1">
    <source>
        <dbReference type="EMBL" id="UUD64512.1"/>
    </source>
</evidence>